<name>A0A5E4AYZ6_MARMO</name>
<proteinExistence type="predicted"/>
<reference evidence="2" key="1">
    <citation type="submission" date="2019-04" db="EMBL/GenBank/DDBJ databases">
        <authorList>
            <person name="Alioto T."/>
            <person name="Alioto T."/>
        </authorList>
    </citation>
    <scope>NUCLEOTIDE SEQUENCE [LARGE SCALE GENOMIC DNA]</scope>
</reference>
<comment type="caution">
    <text evidence="2">The sequence shown here is derived from an EMBL/GenBank/DDBJ whole genome shotgun (WGS) entry which is preliminary data.</text>
</comment>
<gene>
    <name evidence="2" type="ORF">MONAX_5E032604</name>
</gene>
<organism evidence="2 3">
    <name type="scientific">Marmota monax</name>
    <name type="common">Woodchuck</name>
    <dbReference type="NCBI Taxonomy" id="9995"/>
    <lineage>
        <taxon>Eukaryota</taxon>
        <taxon>Metazoa</taxon>
        <taxon>Chordata</taxon>
        <taxon>Craniata</taxon>
        <taxon>Vertebrata</taxon>
        <taxon>Euteleostomi</taxon>
        <taxon>Mammalia</taxon>
        <taxon>Eutheria</taxon>
        <taxon>Euarchontoglires</taxon>
        <taxon>Glires</taxon>
        <taxon>Rodentia</taxon>
        <taxon>Sciuromorpha</taxon>
        <taxon>Sciuridae</taxon>
        <taxon>Xerinae</taxon>
        <taxon>Marmotini</taxon>
        <taxon>Marmota</taxon>
    </lineage>
</organism>
<keyword evidence="3" id="KW-1185">Reference proteome</keyword>
<protein>
    <submittedName>
        <fullName evidence="2">Uncharacterized protein</fullName>
    </submittedName>
</protein>
<dbReference type="EMBL" id="CABDUW010000205">
    <property type="protein sequence ID" value="VTJ62678.1"/>
    <property type="molecule type" value="Genomic_DNA"/>
</dbReference>
<feature type="region of interest" description="Disordered" evidence="1">
    <location>
        <begin position="1"/>
        <end position="50"/>
    </location>
</feature>
<evidence type="ECO:0000313" key="2">
    <source>
        <dbReference type="EMBL" id="VTJ62678.1"/>
    </source>
</evidence>
<dbReference type="Proteomes" id="UP000335636">
    <property type="component" value="Unassembled WGS sequence"/>
</dbReference>
<accession>A0A5E4AYZ6</accession>
<dbReference type="AlphaFoldDB" id="A0A5E4AYZ6"/>
<evidence type="ECO:0000313" key="3">
    <source>
        <dbReference type="Proteomes" id="UP000335636"/>
    </source>
</evidence>
<feature type="compositionally biased region" description="Low complexity" evidence="1">
    <location>
        <begin position="1"/>
        <end position="13"/>
    </location>
</feature>
<sequence length="102" mass="10861">MAPKLSSLGLLPGVGPPRLPSAETRQDLVHGHLGPAAASRDPGLRQSRGSARPSLLCALIGQLGAGPAHRRLQRPRAERELRGARLFVELLITEGRKPCFCA</sequence>
<evidence type="ECO:0000256" key="1">
    <source>
        <dbReference type="SAM" id="MobiDB-lite"/>
    </source>
</evidence>